<reference evidence="1" key="1">
    <citation type="journal article" date="2015" name="Nature">
        <title>Complex archaea that bridge the gap between prokaryotes and eukaryotes.</title>
        <authorList>
            <person name="Spang A."/>
            <person name="Saw J.H."/>
            <person name="Jorgensen S.L."/>
            <person name="Zaremba-Niedzwiedzka K."/>
            <person name="Martijn J."/>
            <person name="Lind A.E."/>
            <person name="van Eijk R."/>
            <person name="Schleper C."/>
            <person name="Guy L."/>
            <person name="Ettema T.J."/>
        </authorList>
    </citation>
    <scope>NUCLEOTIDE SEQUENCE</scope>
</reference>
<dbReference type="AlphaFoldDB" id="A0A0F9JWC4"/>
<proteinExistence type="predicted"/>
<evidence type="ECO:0000313" key="1">
    <source>
        <dbReference type="EMBL" id="KKM03223.1"/>
    </source>
</evidence>
<dbReference type="EMBL" id="LAZR01016734">
    <property type="protein sequence ID" value="KKM03223.1"/>
    <property type="molecule type" value="Genomic_DNA"/>
</dbReference>
<comment type="caution">
    <text evidence="1">The sequence shown here is derived from an EMBL/GenBank/DDBJ whole genome shotgun (WGS) entry which is preliminary data.</text>
</comment>
<feature type="non-terminal residue" evidence="1">
    <location>
        <position position="1"/>
    </location>
</feature>
<gene>
    <name evidence="1" type="ORF">LCGC14_1776610</name>
</gene>
<protein>
    <submittedName>
        <fullName evidence="1">Uncharacterized protein</fullName>
    </submittedName>
</protein>
<organism evidence="1">
    <name type="scientific">marine sediment metagenome</name>
    <dbReference type="NCBI Taxonomy" id="412755"/>
    <lineage>
        <taxon>unclassified sequences</taxon>
        <taxon>metagenomes</taxon>
        <taxon>ecological metagenomes</taxon>
    </lineage>
</organism>
<sequence>GTNRLTQILKRGYNYCSGLCRKKLSIDEFYTIYRADKTLKKIWPSCKKCMGSQRKYKRSKATRDQIIGCFEHYSRSSPDSLSCYKCGHNKFNSLTLLDLKHKTKESILNSSMYRCLYKHDFPKMRLKLVCYNCAFEYIHKHSKR</sequence>
<name>A0A0F9JWC4_9ZZZZ</name>
<accession>A0A0F9JWC4</accession>